<reference evidence="1 2" key="1">
    <citation type="submission" date="2018-05" db="EMBL/GenBank/DDBJ databases">
        <title>Leucothrix arctica sp. nov., isolated from Arctic seawater.</title>
        <authorList>
            <person name="Choi A."/>
            <person name="Baek K."/>
        </authorList>
    </citation>
    <scope>NUCLEOTIDE SEQUENCE [LARGE SCALE GENOMIC DNA]</scope>
    <source>
        <strain evidence="1 2">JCM 18388</strain>
    </source>
</reference>
<comment type="caution">
    <text evidence="1">The sequence shown here is derived from an EMBL/GenBank/DDBJ whole genome shotgun (WGS) entry which is preliminary data.</text>
</comment>
<dbReference type="EMBL" id="QGKM01000003">
    <property type="protein sequence ID" value="PWR00514.1"/>
    <property type="molecule type" value="Genomic_DNA"/>
</dbReference>
<dbReference type="AlphaFoldDB" id="A0A317CSK2"/>
<proteinExistence type="predicted"/>
<keyword evidence="2" id="KW-1185">Reference proteome</keyword>
<evidence type="ECO:0000313" key="1">
    <source>
        <dbReference type="EMBL" id="PWR00514.1"/>
    </source>
</evidence>
<dbReference type="NCBIfam" id="NF046101">
    <property type="entry name" value="PA3496_fam"/>
    <property type="match status" value="1"/>
</dbReference>
<organism evidence="1 2">
    <name type="scientific">Leucothrix pacifica</name>
    <dbReference type="NCBI Taxonomy" id="1247513"/>
    <lineage>
        <taxon>Bacteria</taxon>
        <taxon>Pseudomonadati</taxon>
        <taxon>Pseudomonadota</taxon>
        <taxon>Gammaproteobacteria</taxon>
        <taxon>Thiotrichales</taxon>
        <taxon>Thiotrichaceae</taxon>
        <taxon>Leucothrix</taxon>
    </lineage>
</organism>
<dbReference type="Proteomes" id="UP000245539">
    <property type="component" value="Unassembled WGS sequence"/>
</dbReference>
<protein>
    <submittedName>
        <fullName evidence="1">Uncharacterized protein</fullName>
    </submittedName>
</protein>
<evidence type="ECO:0000313" key="2">
    <source>
        <dbReference type="Proteomes" id="UP000245539"/>
    </source>
</evidence>
<dbReference type="RefSeq" id="WP_109835885.1">
    <property type="nucleotide sequence ID" value="NZ_QGKM01000003.1"/>
</dbReference>
<name>A0A317CSK2_9GAMM</name>
<gene>
    <name evidence="1" type="ORF">DKW60_01450</name>
</gene>
<sequence length="66" mass="8429">MSRNDNVFFLFESNIKREFKNRKKRQSKKMRRRLEVKRKLDNYFENKRINRQLGFLEDDDELMWEI</sequence>
<dbReference type="InterPro" id="IPR058059">
    <property type="entry name" value="PA3496-like"/>
</dbReference>
<accession>A0A317CSK2</accession>